<name>A0A8J2PT02_9HEXA</name>
<evidence type="ECO:0008006" key="3">
    <source>
        <dbReference type="Google" id="ProtNLM"/>
    </source>
</evidence>
<proteinExistence type="predicted"/>
<dbReference type="AlphaFoldDB" id="A0A8J2PT02"/>
<reference evidence="1" key="1">
    <citation type="submission" date="2021-06" db="EMBL/GenBank/DDBJ databases">
        <authorList>
            <person name="Hodson N. C."/>
            <person name="Mongue J. A."/>
            <person name="Jaron S. K."/>
        </authorList>
    </citation>
    <scope>NUCLEOTIDE SEQUENCE</scope>
</reference>
<comment type="caution">
    <text evidence="1">The sequence shown here is derived from an EMBL/GenBank/DDBJ whole genome shotgun (WGS) entry which is preliminary data.</text>
</comment>
<dbReference type="PANTHER" id="PTHR43686">
    <property type="entry name" value="SULFURTRANSFERASE-RELATED"/>
    <property type="match status" value="1"/>
</dbReference>
<protein>
    <recommendedName>
        <fullName evidence="3">Aminotransferase class V domain-containing protein</fullName>
    </recommendedName>
</protein>
<dbReference type="Proteomes" id="UP000708208">
    <property type="component" value="Unassembled WGS sequence"/>
</dbReference>
<feature type="non-terminal residue" evidence="1">
    <location>
        <position position="129"/>
    </location>
</feature>
<keyword evidence="2" id="KW-1185">Reference proteome</keyword>
<dbReference type="PANTHER" id="PTHR43686:SF1">
    <property type="entry name" value="AMINOTRAN_5 DOMAIN-CONTAINING PROTEIN"/>
    <property type="match status" value="1"/>
</dbReference>
<gene>
    <name evidence="1" type="ORF">AFUS01_LOCUS36690</name>
</gene>
<sequence>GYHLHQNFVVALLNDIFGIQCRGGCMCAGPYAQILLDISIDTAEQYEAALSRDCSGQVEDQNQNLVSSDPVYYMIYRPGFTRISLPAEATPKEVDFLIEAVKLVAKYGWKMLVHYSVCLQTGSFRLRSQ</sequence>
<feature type="non-terminal residue" evidence="1">
    <location>
        <position position="1"/>
    </location>
</feature>
<evidence type="ECO:0000313" key="1">
    <source>
        <dbReference type="EMBL" id="CAG7826646.1"/>
    </source>
</evidence>
<accession>A0A8J2PT02</accession>
<evidence type="ECO:0000313" key="2">
    <source>
        <dbReference type="Proteomes" id="UP000708208"/>
    </source>
</evidence>
<dbReference type="OrthoDB" id="420046at2759"/>
<dbReference type="EMBL" id="CAJVCH010540618">
    <property type="protein sequence ID" value="CAG7826646.1"/>
    <property type="molecule type" value="Genomic_DNA"/>
</dbReference>
<organism evidence="1 2">
    <name type="scientific">Allacma fusca</name>
    <dbReference type="NCBI Taxonomy" id="39272"/>
    <lineage>
        <taxon>Eukaryota</taxon>
        <taxon>Metazoa</taxon>
        <taxon>Ecdysozoa</taxon>
        <taxon>Arthropoda</taxon>
        <taxon>Hexapoda</taxon>
        <taxon>Collembola</taxon>
        <taxon>Symphypleona</taxon>
        <taxon>Sminthuridae</taxon>
        <taxon>Allacma</taxon>
    </lineage>
</organism>